<keyword evidence="3" id="KW-1185">Reference proteome</keyword>
<comment type="caution">
    <text evidence="2">The sequence shown here is derived from an EMBL/GenBank/DDBJ whole genome shotgun (WGS) entry which is preliminary data.</text>
</comment>
<evidence type="ECO:0000313" key="3">
    <source>
        <dbReference type="Proteomes" id="UP001500604"/>
    </source>
</evidence>
<gene>
    <name evidence="2" type="ORF">GCM10023116_50920</name>
</gene>
<evidence type="ECO:0000313" key="2">
    <source>
        <dbReference type="EMBL" id="GAA4652808.1"/>
    </source>
</evidence>
<keyword evidence="1" id="KW-0732">Signal</keyword>
<evidence type="ECO:0000256" key="1">
    <source>
        <dbReference type="SAM" id="SignalP"/>
    </source>
</evidence>
<reference evidence="3" key="1">
    <citation type="journal article" date="2019" name="Int. J. Syst. Evol. Microbiol.">
        <title>The Global Catalogue of Microorganisms (GCM) 10K type strain sequencing project: providing services to taxonomists for standard genome sequencing and annotation.</title>
        <authorList>
            <consortium name="The Broad Institute Genomics Platform"/>
            <consortium name="The Broad Institute Genome Sequencing Center for Infectious Disease"/>
            <person name="Wu L."/>
            <person name="Ma J."/>
        </authorList>
    </citation>
    <scope>NUCLEOTIDE SEQUENCE [LARGE SCALE GENOMIC DNA]</scope>
    <source>
        <strain evidence="3">JCM 17805</strain>
    </source>
</reference>
<proteinExistence type="predicted"/>
<dbReference type="EMBL" id="BAABFL010000481">
    <property type="protein sequence ID" value="GAA4652808.1"/>
    <property type="molecule type" value="Genomic_DNA"/>
</dbReference>
<accession>A0ABP8VB50</accession>
<feature type="chain" id="PRO_5046261912" evidence="1">
    <location>
        <begin position="25"/>
        <end position="273"/>
    </location>
</feature>
<protein>
    <submittedName>
        <fullName evidence="2">Tetratricopeptide repeat protein</fullName>
    </submittedName>
</protein>
<dbReference type="RefSeq" id="WP_345199442.1">
    <property type="nucleotide sequence ID" value="NZ_BAABFL010000481.1"/>
</dbReference>
<name>A0ABP8VB50_9GAMM</name>
<organism evidence="2 3">
    <name type="scientific">Kistimonas scapharcae</name>
    <dbReference type="NCBI Taxonomy" id="1036133"/>
    <lineage>
        <taxon>Bacteria</taxon>
        <taxon>Pseudomonadati</taxon>
        <taxon>Pseudomonadota</taxon>
        <taxon>Gammaproteobacteria</taxon>
        <taxon>Oceanospirillales</taxon>
        <taxon>Endozoicomonadaceae</taxon>
        <taxon>Kistimonas</taxon>
    </lineage>
</organism>
<dbReference type="Proteomes" id="UP001500604">
    <property type="component" value="Unassembled WGS sequence"/>
</dbReference>
<feature type="signal peptide" evidence="1">
    <location>
        <begin position="1"/>
        <end position="24"/>
    </location>
</feature>
<sequence>MRHGRILSGLVLVLLTVTSLPGCAPSTPLFVANVGTRELARHEDQRLKVAQAIVDEEGDLFTYSVDAIINGQSAEAEKTYLNGYTHIGFSNQIKAIALYQIALIYKSSYNRERNYPLSLNYLYRIVNEFPETRAADYARAKIIEVEHLIDNPVKFTPDEKLADWEQIKRVPDPRYAKLDQAMNSLSKRAVVKNRTPEVIELYTLVYRERGMPTSLRADALLQIALIYNSQPQNAEKREQTLAAFRKVSREFSGTSYQKIADQHLDILLNQQGN</sequence>